<name>A0ABQ3B0G5_9GAMM</name>
<evidence type="ECO:0008006" key="3">
    <source>
        <dbReference type="Google" id="ProtNLM"/>
    </source>
</evidence>
<reference evidence="2" key="1">
    <citation type="journal article" date="2019" name="Int. J. Syst. Evol. Microbiol.">
        <title>The Global Catalogue of Microorganisms (GCM) 10K type strain sequencing project: providing services to taxonomists for standard genome sequencing and annotation.</title>
        <authorList>
            <consortium name="The Broad Institute Genomics Platform"/>
            <consortium name="The Broad Institute Genome Sequencing Center for Infectious Disease"/>
            <person name="Wu L."/>
            <person name="Ma J."/>
        </authorList>
    </citation>
    <scope>NUCLEOTIDE SEQUENCE [LARGE SCALE GENOMIC DNA]</scope>
    <source>
        <strain evidence="2">KCTC 22280</strain>
    </source>
</reference>
<dbReference type="Proteomes" id="UP000601597">
    <property type="component" value="Unassembled WGS sequence"/>
</dbReference>
<accession>A0ABQ3B0G5</accession>
<protein>
    <recommendedName>
        <fullName evidence="3">TIGR02444 family protein</fullName>
    </recommendedName>
</protein>
<proteinExistence type="predicted"/>
<sequence length="180" mass="20146">MPETDTRHNGPDTDTPLWQFALALWQQDAARDLLLCLQEQGWSVTRLLCAAWLASQGAAWSGNEPQAIQQWRRNVTESIRSLKKSLDKSDSLLTPLRESLARSELEAERVELYRAWLAIRETEPADSPVDVDRMAEYNLRQAAPANTSSNDTTEPMIRHLAQLISATSHGTPDQPRGQGA</sequence>
<keyword evidence="2" id="KW-1185">Reference proteome</keyword>
<dbReference type="RefSeq" id="WP_189576132.1">
    <property type="nucleotide sequence ID" value="NZ_BMXV01000004.1"/>
</dbReference>
<comment type="caution">
    <text evidence="1">The sequence shown here is derived from an EMBL/GenBank/DDBJ whole genome shotgun (WGS) entry which is preliminary data.</text>
</comment>
<evidence type="ECO:0000313" key="2">
    <source>
        <dbReference type="Proteomes" id="UP000601597"/>
    </source>
</evidence>
<organism evidence="1 2">
    <name type="scientific">Marinobacter zhanjiangensis</name>
    <dbReference type="NCBI Taxonomy" id="578215"/>
    <lineage>
        <taxon>Bacteria</taxon>
        <taxon>Pseudomonadati</taxon>
        <taxon>Pseudomonadota</taxon>
        <taxon>Gammaproteobacteria</taxon>
        <taxon>Pseudomonadales</taxon>
        <taxon>Marinobacteraceae</taxon>
        <taxon>Marinobacter</taxon>
    </lineage>
</organism>
<gene>
    <name evidence="1" type="ORF">GCM10007071_21050</name>
</gene>
<dbReference type="Pfam" id="PF09523">
    <property type="entry name" value="DUF2390"/>
    <property type="match status" value="1"/>
</dbReference>
<dbReference type="EMBL" id="BMXV01000004">
    <property type="protein sequence ID" value="GGY73607.1"/>
    <property type="molecule type" value="Genomic_DNA"/>
</dbReference>
<evidence type="ECO:0000313" key="1">
    <source>
        <dbReference type="EMBL" id="GGY73607.1"/>
    </source>
</evidence>
<dbReference type="InterPro" id="IPR012659">
    <property type="entry name" value="CHP02444"/>
</dbReference>